<dbReference type="PANTHER" id="PTHR35901:SF1">
    <property type="entry name" value="EXONUCLEASE VAPC9"/>
    <property type="match status" value="1"/>
</dbReference>
<accession>A0A839DW23</accession>
<keyword evidence="3" id="KW-0378">Hydrolase</keyword>
<keyword evidence="7" id="KW-1185">Reference proteome</keyword>
<protein>
    <submittedName>
        <fullName evidence="6">Putative nucleic acid-binding protein</fullName>
    </submittedName>
</protein>
<dbReference type="SUPFAM" id="SSF88723">
    <property type="entry name" value="PIN domain-like"/>
    <property type="match status" value="1"/>
</dbReference>
<keyword evidence="1" id="KW-0540">Nuclease</keyword>
<name>A0A839DW23_9PSEU</name>
<feature type="domain" description="PIN" evidence="5">
    <location>
        <begin position="5"/>
        <end position="119"/>
    </location>
</feature>
<dbReference type="AlphaFoldDB" id="A0A839DW23"/>
<evidence type="ECO:0000256" key="3">
    <source>
        <dbReference type="ARBA" id="ARBA00022801"/>
    </source>
</evidence>
<dbReference type="Proteomes" id="UP000569329">
    <property type="component" value="Unassembled WGS sequence"/>
</dbReference>
<evidence type="ECO:0000313" key="6">
    <source>
        <dbReference type="EMBL" id="MBA8822988.1"/>
    </source>
</evidence>
<evidence type="ECO:0000256" key="1">
    <source>
        <dbReference type="ARBA" id="ARBA00022722"/>
    </source>
</evidence>
<dbReference type="InterPro" id="IPR029060">
    <property type="entry name" value="PIN-like_dom_sf"/>
</dbReference>
<dbReference type="InterPro" id="IPR044153">
    <property type="entry name" value="PIN_Pae0151-like"/>
</dbReference>
<organism evidence="6 7">
    <name type="scientific">Halosaccharopolyspora lacisalsi</name>
    <dbReference type="NCBI Taxonomy" id="1000566"/>
    <lineage>
        <taxon>Bacteria</taxon>
        <taxon>Bacillati</taxon>
        <taxon>Actinomycetota</taxon>
        <taxon>Actinomycetes</taxon>
        <taxon>Pseudonocardiales</taxon>
        <taxon>Pseudonocardiaceae</taxon>
        <taxon>Halosaccharopolyspora</taxon>
    </lineage>
</organism>
<dbReference type="InterPro" id="IPR002716">
    <property type="entry name" value="PIN_dom"/>
</dbReference>
<gene>
    <name evidence="6" type="ORF">FHX42_000317</name>
</gene>
<keyword evidence="4" id="KW-0460">Magnesium</keyword>
<dbReference type="EMBL" id="JACGWZ010000001">
    <property type="protein sequence ID" value="MBA8822988.1"/>
    <property type="molecule type" value="Genomic_DNA"/>
</dbReference>
<evidence type="ECO:0000256" key="4">
    <source>
        <dbReference type="ARBA" id="ARBA00022842"/>
    </source>
</evidence>
<comment type="caution">
    <text evidence="6">The sequence shown here is derived from an EMBL/GenBank/DDBJ whole genome shotgun (WGS) entry which is preliminary data.</text>
</comment>
<reference evidence="6 7" key="1">
    <citation type="submission" date="2020-07" db="EMBL/GenBank/DDBJ databases">
        <title>Sequencing the genomes of 1000 actinobacteria strains.</title>
        <authorList>
            <person name="Klenk H.-P."/>
        </authorList>
    </citation>
    <scope>NUCLEOTIDE SEQUENCE [LARGE SCALE GENOMIC DNA]</scope>
    <source>
        <strain evidence="6 7">DSM 45975</strain>
    </source>
</reference>
<dbReference type="GO" id="GO:0004518">
    <property type="term" value="F:nuclease activity"/>
    <property type="evidence" value="ECO:0007669"/>
    <property type="project" value="UniProtKB-KW"/>
</dbReference>
<dbReference type="InterPro" id="IPR051619">
    <property type="entry name" value="TypeII_TA_RNase_PINc/VapC"/>
</dbReference>
<evidence type="ECO:0000256" key="2">
    <source>
        <dbReference type="ARBA" id="ARBA00022723"/>
    </source>
</evidence>
<evidence type="ECO:0000259" key="5">
    <source>
        <dbReference type="Pfam" id="PF01850"/>
    </source>
</evidence>
<dbReference type="RefSeq" id="WP_182542367.1">
    <property type="nucleotide sequence ID" value="NZ_JACGWZ010000001.1"/>
</dbReference>
<proteinExistence type="predicted"/>
<sequence>MSPAVVDASVLTAFYVAGAPRPPQAVRRLSAGHALFAPARFDAEIVSALRGVAEGNAVLAEAVPGALRHLAGSSVRRVPVAPLMERMWGLRHNITACDAAYVALAEQWDADLITCDAKLAGSGGRCRFDVVE</sequence>
<dbReference type="CDD" id="cd09873">
    <property type="entry name" value="PIN_Pae0151-like"/>
    <property type="match status" value="1"/>
</dbReference>
<dbReference type="Gene3D" id="3.40.50.1010">
    <property type="entry name" value="5'-nuclease"/>
    <property type="match status" value="1"/>
</dbReference>
<keyword evidence="2" id="KW-0479">Metal-binding</keyword>
<evidence type="ECO:0000313" key="7">
    <source>
        <dbReference type="Proteomes" id="UP000569329"/>
    </source>
</evidence>
<dbReference type="GO" id="GO:0016787">
    <property type="term" value="F:hydrolase activity"/>
    <property type="evidence" value="ECO:0007669"/>
    <property type="project" value="UniProtKB-KW"/>
</dbReference>
<dbReference type="GO" id="GO:0046872">
    <property type="term" value="F:metal ion binding"/>
    <property type="evidence" value="ECO:0007669"/>
    <property type="project" value="UniProtKB-KW"/>
</dbReference>
<dbReference type="PANTHER" id="PTHR35901">
    <property type="entry name" value="RIBONUCLEASE VAPC3"/>
    <property type="match status" value="1"/>
</dbReference>
<dbReference type="Pfam" id="PF01850">
    <property type="entry name" value="PIN"/>
    <property type="match status" value="1"/>
</dbReference>